<evidence type="ECO:0000256" key="1">
    <source>
        <dbReference type="SAM" id="SignalP"/>
    </source>
</evidence>
<proteinExistence type="predicted"/>
<keyword evidence="1" id="KW-0732">Signal</keyword>
<gene>
    <name evidence="2" type="ORF">MNR06_15700</name>
</gene>
<name>A0ABY4C8E5_9BACT</name>
<keyword evidence="3" id="KW-1185">Reference proteome</keyword>
<sequence length="120" mass="13027">MKALLILTLFFSMSAFAAENEKSVVAEKPKAAVVEAETEPPIIKGTDIEVDSYDAPTDTFEVVIVKEPGVGPNIATSDDLFKATGIDPENKKNKDLVGSTFKLKEELKLLTEEEAAARKK</sequence>
<dbReference type="Proteomes" id="UP000830116">
    <property type="component" value="Chromosome"/>
</dbReference>
<evidence type="ECO:0000313" key="3">
    <source>
        <dbReference type="Proteomes" id="UP000830116"/>
    </source>
</evidence>
<dbReference type="EMBL" id="CP093442">
    <property type="protein sequence ID" value="UOF01143.1"/>
    <property type="molecule type" value="Genomic_DNA"/>
</dbReference>
<feature type="chain" id="PRO_5045739333" evidence="1">
    <location>
        <begin position="18"/>
        <end position="120"/>
    </location>
</feature>
<feature type="signal peptide" evidence="1">
    <location>
        <begin position="1"/>
        <end position="17"/>
    </location>
</feature>
<accession>A0ABY4C8E5</accession>
<evidence type="ECO:0000313" key="2">
    <source>
        <dbReference type="EMBL" id="UOF01143.1"/>
    </source>
</evidence>
<dbReference type="RefSeq" id="WP_243537473.1">
    <property type="nucleotide sequence ID" value="NZ_CP093442.1"/>
</dbReference>
<reference evidence="2" key="1">
    <citation type="submission" date="2022-03" db="EMBL/GenBank/DDBJ databases">
        <title>Genome Identification and Characterization of new species Bdellovibrio reynosense LBG001 sp. nov. from a Mexico soil sample.</title>
        <authorList>
            <person name="Camilli A."/>
            <person name="Ajao Y."/>
            <person name="Guo X."/>
        </authorList>
    </citation>
    <scope>NUCLEOTIDE SEQUENCE</scope>
    <source>
        <strain evidence="2">LBG001</strain>
    </source>
</reference>
<protein>
    <submittedName>
        <fullName evidence="2">Uncharacterized protein</fullName>
    </submittedName>
</protein>
<organism evidence="2 3">
    <name type="scientific">Bdellovibrio reynosensis</name>
    <dbReference type="NCBI Taxonomy" id="2835041"/>
    <lineage>
        <taxon>Bacteria</taxon>
        <taxon>Pseudomonadati</taxon>
        <taxon>Bdellovibrionota</taxon>
        <taxon>Bdellovibrionia</taxon>
        <taxon>Bdellovibrionales</taxon>
        <taxon>Pseudobdellovibrionaceae</taxon>
        <taxon>Bdellovibrio</taxon>
    </lineage>
</organism>